<evidence type="ECO:0000313" key="4">
    <source>
        <dbReference type="Proteomes" id="UP000442990"/>
    </source>
</evidence>
<gene>
    <name evidence="3" type="ORF">F8144_21385</name>
</gene>
<evidence type="ECO:0000256" key="1">
    <source>
        <dbReference type="SAM" id="MobiDB-lite"/>
    </source>
</evidence>
<protein>
    <recommendedName>
        <fullName evidence="5">Secreted protein</fullName>
    </recommendedName>
</protein>
<accession>A0A7J5DCL3</accession>
<reference evidence="3 4" key="1">
    <citation type="submission" date="2019-09" db="EMBL/GenBank/DDBJ databases">
        <title>Isolation and identification of active actinomycetes.</title>
        <authorList>
            <person name="Yu Z."/>
            <person name="Han C."/>
            <person name="Yu B."/>
        </authorList>
    </citation>
    <scope>NUCLEOTIDE SEQUENCE [LARGE SCALE GENOMIC DNA]</scope>
    <source>
        <strain evidence="3 4">NEAU-H2</strain>
    </source>
</reference>
<feature type="chain" id="PRO_5039533699" description="Secreted protein" evidence="2">
    <location>
        <begin position="20"/>
        <end position="170"/>
    </location>
</feature>
<dbReference type="EMBL" id="WBKG01000018">
    <property type="protein sequence ID" value="KAB1986562.1"/>
    <property type="molecule type" value="Genomic_DNA"/>
</dbReference>
<dbReference type="AlphaFoldDB" id="A0A7J5DCL3"/>
<feature type="region of interest" description="Disordered" evidence="1">
    <location>
        <begin position="19"/>
        <end position="72"/>
    </location>
</feature>
<evidence type="ECO:0008006" key="5">
    <source>
        <dbReference type="Google" id="ProtNLM"/>
    </source>
</evidence>
<sequence>MAPAGVVVFVLALPLAVSSAGPVADDGSTAVRGRARPDDRPRAPGPRNPPPWPGPGSAVTARCGPELSSPDGVEAQTCVLTRGGETWARTYYRNATGDALSSALTLMGPGGRTVQMNCAVDAEDDPGVCETPGERTAGDPGAYSAVAEFARSADSDEPLLLRSGSNSGRR</sequence>
<proteinExistence type="predicted"/>
<comment type="caution">
    <text evidence="3">The sequence shown here is derived from an EMBL/GenBank/DDBJ whole genome shotgun (WGS) entry which is preliminary data.</text>
</comment>
<name>A0A7J5DCL3_9ACTN</name>
<feature type="signal peptide" evidence="2">
    <location>
        <begin position="1"/>
        <end position="19"/>
    </location>
</feature>
<organism evidence="3 4">
    <name type="scientific">Streptomyces triticiradicis</name>
    <dbReference type="NCBI Taxonomy" id="2651189"/>
    <lineage>
        <taxon>Bacteria</taxon>
        <taxon>Bacillati</taxon>
        <taxon>Actinomycetota</taxon>
        <taxon>Actinomycetes</taxon>
        <taxon>Kitasatosporales</taxon>
        <taxon>Streptomycetaceae</taxon>
        <taxon>Streptomyces</taxon>
    </lineage>
</organism>
<evidence type="ECO:0000256" key="2">
    <source>
        <dbReference type="SAM" id="SignalP"/>
    </source>
</evidence>
<feature type="compositionally biased region" description="Pro residues" evidence="1">
    <location>
        <begin position="43"/>
        <end position="54"/>
    </location>
</feature>
<dbReference type="RefSeq" id="WP_151470972.1">
    <property type="nucleotide sequence ID" value="NZ_WBKG01000018.1"/>
</dbReference>
<dbReference type="Proteomes" id="UP000442990">
    <property type="component" value="Unassembled WGS sequence"/>
</dbReference>
<evidence type="ECO:0000313" key="3">
    <source>
        <dbReference type="EMBL" id="KAB1986562.1"/>
    </source>
</evidence>
<keyword evidence="2" id="KW-0732">Signal</keyword>
<keyword evidence="4" id="KW-1185">Reference proteome</keyword>